<dbReference type="PROSITE" id="PS51084">
    <property type="entry name" value="HIT_2"/>
    <property type="match status" value="1"/>
</dbReference>
<dbReference type="InterPro" id="IPR036265">
    <property type="entry name" value="HIT-like_sf"/>
</dbReference>
<feature type="domain" description="HIT" evidence="2">
    <location>
        <begin position="1"/>
        <end position="102"/>
    </location>
</feature>
<dbReference type="Proteomes" id="UP000501991">
    <property type="component" value="Chromosome"/>
</dbReference>
<keyword evidence="4" id="KW-1185">Reference proteome</keyword>
<proteinExistence type="predicted"/>
<dbReference type="RefSeq" id="WP_173763526.1">
    <property type="nucleotide sequence ID" value="NZ_CP048836.1"/>
</dbReference>
<dbReference type="PIRSF" id="PIRSF000714">
    <property type="entry name" value="HIT"/>
    <property type="match status" value="1"/>
</dbReference>
<sequence length="138" mass="15662">MTCPLCHPEGENILWQDALCRIIRVADDDNAGYCRVIWTGHVAEMTDLEAAEREHLMRRVYAVEGALRECFSPAKINLASLGNMVPHLHWHVIARFEDDARFPDPVWAPPKRSGAPQPDVDDDTLCRALAQWLGRMDD</sequence>
<dbReference type="Pfam" id="PF01230">
    <property type="entry name" value="HIT"/>
    <property type="match status" value="1"/>
</dbReference>
<organism evidence="3 4">
    <name type="scientific">Nitrogeniibacter mangrovi</name>
    <dbReference type="NCBI Taxonomy" id="2016596"/>
    <lineage>
        <taxon>Bacteria</taxon>
        <taxon>Pseudomonadati</taxon>
        <taxon>Pseudomonadota</taxon>
        <taxon>Betaproteobacteria</taxon>
        <taxon>Rhodocyclales</taxon>
        <taxon>Zoogloeaceae</taxon>
        <taxon>Nitrogeniibacter</taxon>
    </lineage>
</organism>
<name>A0A6C1B0K6_9RHOO</name>
<protein>
    <submittedName>
        <fullName evidence="3">HIT family protein</fullName>
    </submittedName>
</protein>
<reference evidence="3 4" key="1">
    <citation type="submission" date="2020-02" db="EMBL/GenBank/DDBJ databases">
        <title>Nitrogenibacter mangrovi gen. nov., sp. nov. isolated from mangrove sediment, a denitrifying betaproteobacterium.</title>
        <authorList>
            <person name="Liao H."/>
            <person name="Tian Y."/>
        </authorList>
    </citation>
    <scope>NUCLEOTIDE SEQUENCE [LARGE SCALE GENOMIC DNA]</scope>
    <source>
        <strain evidence="3 4">M9-3-2</strain>
    </source>
</reference>
<dbReference type="GO" id="GO:0003824">
    <property type="term" value="F:catalytic activity"/>
    <property type="evidence" value="ECO:0007669"/>
    <property type="project" value="InterPro"/>
</dbReference>
<dbReference type="AlphaFoldDB" id="A0A6C1B0K6"/>
<feature type="short sequence motif" description="Histidine triad motif" evidence="1">
    <location>
        <begin position="87"/>
        <end position="91"/>
    </location>
</feature>
<dbReference type="Gene3D" id="3.30.428.10">
    <property type="entry name" value="HIT-like"/>
    <property type="match status" value="1"/>
</dbReference>
<accession>A0A6C1B0K6</accession>
<evidence type="ECO:0000259" key="2">
    <source>
        <dbReference type="PROSITE" id="PS51084"/>
    </source>
</evidence>
<evidence type="ECO:0000313" key="3">
    <source>
        <dbReference type="EMBL" id="QID16358.1"/>
    </source>
</evidence>
<gene>
    <name evidence="3" type="ORF">G3580_01170</name>
</gene>
<dbReference type="SUPFAM" id="SSF54197">
    <property type="entry name" value="HIT-like"/>
    <property type="match status" value="1"/>
</dbReference>
<evidence type="ECO:0000313" key="4">
    <source>
        <dbReference type="Proteomes" id="UP000501991"/>
    </source>
</evidence>
<dbReference type="EMBL" id="CP048836">
    <property type="protein sequence ID" value="QID16358.1"/>
    <property type="molecule type" value="Genomic_DNA"/>
</dbReference>
<dbReference type="InterPro" id="IPR011146">
    <property type="entry name" value="HIT-like"/>
</dbReference>
<dbReference type="InterPro" id="IPR026026">
    <property type="entry name" value="HIT_Hint"/>
</dbReference>
<dbReference type="KEGG" id="azq:G3580_01170"/>
<evidence type="ECO:0000256" key="1">
    <source>
        <dbReference type="PROSITE-ProRule" id="PRU00464"/>
    </source>
</evidence>